<dbReference type="InterPro" id="IPR018060">
    <property type="entry name" value="HTH_AraC"/>
</dbReference>
<dbReference type="Gene3D" id="2.130.10.10">
    <property type="entry name" value="YVTN repeat-like/Quinoprotein amine dehydrogenase"/>
    <property type="match status" value="3"/>
</dbReference>
<dbReference type="InterPro" id="IPR003594">
    <property type="entry name" value="HATPase_dom"/>
</dbReference>
<protein>
    <recommendedName>
        <fullName evidence="2">histidine kinase</fullName>
        <ecNumber evidence="2">2.7.13.3</ecNumber>
    </recommendedName>
</protein>
<dbReference type="SUPFAM" id="SSF63829">
    <property type="entry name" value="Calcium-dependent phosphotriesterase"/>
    <property type="match status" value="3"/>
</dbReference>
<comment type="catalytic activity">
    <reaction evidence="1">
        <text>ATP + protein L-histidine = ADP + protein N-phospho-L-histidine.</text>
        <dbReference type="EC" id="2.7.13.3"/>
    </reaction>
</comment>
<keyword evidence="8" id="KW-0472">Membrane</keyword>
<dbReference type="Gene3D" id="3.40.50.2300">
    <property type="match status" value="1"/>
</dbReference>
<dbReference type="RefSeq" id="WP_311592605.1">
    <property type="nucleotide sequence ID" value="NZ_JAVRHV010000002.1"/>
</dbReference>
<dbReference type="PANTHER" id="PTHR43547:SF2">
    <property type="entry name" value="HYBRID SIGNAL TRANSDUCTION HISTIDINE KINASE C"/>
    <property type="match status" value="1"/>
</dbReference>
<comment type="caution">
    <text evidence="12">The sequence shown here is derived from an EMBL/GenBank/DDBJ whole genome shotgun (WGS) entry which is preliminary data.</text>
</comment>
<dbReference type="SMART" id="SM00448">
    <property type="entry name" value="REC"/>
    <property type="match status" value="1"/>
</dbReference>
<feature type="domain" description="Response regulatory" evidence="11">
    <location>
        <begin position="1093"/>
        <end position="1208"/>
    </location>
</feature>
<dbReference type="Gene3D" id="1.10.287.130">
    <property type="match status" value="1"/>
</dbReference>
<dbReference type="InterPro" id="IPR036097">
    <property type="entry name" value="HisK_dim/P_sf"/>
</dbReference>
<evidence type="ECO:0000259" key="11">
    <source>
        <dbReference type="PROSITE" id="PS50110"/>
    </source>
</evidence>
<keyword evidence="5" id="KW-0238">DNA-binding</keyword>
<evidence type="ECO:0000256" key="7">
    <source>
        <dbReference type="PROSITE-ProRule" id="PRU00169"/>
    </source>
</evidence>
<dbReference type="InterPro" id="IPR004358">
    <property type="entry name" value="Sig_transdc_His_kin-like_C"/>
</dbReference>
<keyword evidence="8" id="KW-0812">Transmembrane</keyword>
<evidence type="ECO:0000256" key="6">
    <source>
        <dbReference type="ARBA" id="ARBA00023163"/>
    </source>
</evidence>
<reference evidence="12 13" key="1">
    <citation type="submission" date="2023-09" db="EMBL/GenBank/DDBJ databases">
        <authorList>
            <person name="Rey-Velasco X."/>
        </authorList>
    </citation>
    <scope>NUCLEOTIDE SEQUENCE [LARGE SCALE GENOMIC DNA]</scope>
    <source>
        <strain evidence="12 13">P050</strain>
    </source>
</reference>
<dbReference type="SUPFAM" id="SSF52172">
    <property type="entry name" value="CheY-like"/>
    <property type="match status" value="1"/>
</dbReference>
<dbReference type="SMART" id="SM00342">
    <property type="entry name" value="HTH_ARAC"/>
    <property type="match status" value="1"/>
</dbReference>
<evidence type="ECO:0000313" key="12">
    <source>
        <dbReference type="EMBL" id="MDT0552687.1"/>
    </source>
</evidence>
<dbReference type="CDD" id="cd00082">
    <property type="entry name" value="HisKA"/>
    <property type="match status" value="1"/>
</dbReference>
<dbReference type="SUPFAM" id="SSF46689">
    <property type="entry name" value="Homeodomain-like"/>
    <property type="match status" value="1"/>
</dbReference>
<dbReference type="PROSITE" id="PS01124">
    <property type="entry name" value="HTH_ARAC_FAMILY_2"/>
    <property type="match status" value="1"/>
</dbReference>
<evidence type="ECO:0000259" key="9">
    <source>
        <dbReference type="PROSITE" id="PS01124"/>
    </source>
</evidence>
<evidence type="ECO:0000313" key="13">
    <source>
        <dbReference type="Proteomes" id="UP001252186"/>
    </source>
</evidence>
<dbReference type="SMART" id="SM00388">
    <property type="entry name" value="HisKA"/>
    <property type="match status" value="1"/>
</dbReference>
<dbReference type="EC" id="2.7.13.3" evidence="2"/>
<dbReference type="InterPro" id="IPR011006">
    <property type="entry name" value="CheY-like_superfamily"/>
</dbReference>
<dbReference type="SUPFAM" id="SSF55874">
    <property type="entry name" value="ATPase domain of HSP90 chaperone/DNA topoisomerase II/histidine kinase"/>
    <property type="match status" value="1"/>
</dbReference>
<dbReference type="InterPro" id="IPR018062">
    <property type="entry name" value="HTH_AraC-typ_CS"/>
</dbReference>
<dbReference type="CDD" id="cd00075">
    <property type="entry name" value="HATPase"/>
    <property type="match status" value="1"/>
</dbReference>
<keyword evidence="8" id="KW-1133">Transmembrane helix</keyword>
<gene>
    <name evidence="12" type="ORF">RM519_05460</name>
</gene>
<dbReference type="EMBL" id="JAVRHV010000002">
    <property type="protein sequence ID" value="MDT0552687.1"/>
    <property type="molecule type" value="Genomic_DNA"/>
</dbReference>
<evidence type="ECO:0000256" key="1">
    <source>
        <dbReference type="ARBA" id="ARBA00000085"/>
    </source>
</evidence>
<dbReference type="PROSITE" id="PS50110">
    <property type="entry name" value="RESPONSE_REGULATORY"/>
    <property type="match status" value="1"/>
</dbReference>
<dbReference type="SMART" id="SM00387">
    <property type="entry name" value="HATPase_c"/>
    <property type="match status" value="1"/>
</dbReference>
<dbReference type="PROSITE" id="PS00041">
    <property type="entry name" value="HTH_ARAC_FAMILY_1"/>
    <property type="match status" value="1"/>
</dbReference>
<dbReference type="Pfam" id="PF00072">
    <property type="entry name" value="Response_reg"/>
    <property type="match status" value="1"/>
</dbReference>
<keyword evidence="3 7" id="KW-0597">Phosphoprotein</keyword>
<dbReference type="InterPro" id="IPR005467">
    <property type="entry name" value="His_kinase_dom"/>
</dbReference>
<dbReference type="InterPro" id="IPR009057">
    <property type="entry name" value="Homeodomain-like_sf"/>
</dbReference>
<dbReference type="InterPro" id="IPR011110">
    <property type="entry name" value="Reg_prop"/>
</dbReference>
<dbReference type="InterPro" id="IPR001789">
    <property type="entry name" value="Sig_transdc_resp-reg_receiver"/>
</dbReference>
<evidence type="ECO:0000256" key="3">
    <source>
        <dbReference type="ARBA" id="ARBA00022553"/>
    </source>
</evidence>
<evidence type="ECO:0000259" key="10">
    <source>
        <dbReference type="PROSITE" id="PS50109"/>
    </source>
</evidence>
<evidence type="ECO:0000256" key="5">
    <source>
        <dbReference type="ARBA" id="ARBA00023125"/>
    </source>
</evidence>
<dbReference type="Gene3D" id="2.60.40.10">
    <property type="entry name" value="Immunoglobulins"/>
    <property type="match status" value="1"/>
</dbReference>
<dbReference type="InterPro" id="IPR015943">
    <property type="entry name" value="WD40/YVTN_repeat-like_dom_sf"/>
</dbReference>
<evidence type="ECO:0000256" key="2">
    <source>
        <dbReference type="ARBA" id="ARBA00012438"/>
    </source>
</evidence>
<dbReference type="InterPro" id="IPR036890">
    <property type="entry name" value="HATPase_C_sf"/>
</dbReference>
<dbReference type="Pfam" id="PF12833">
    <property type="entry name" value="HTH_18"/>
    <property type="match status" value="1"/>
</dbReference>
<dbReference type="Proteomes" id="UP001252186">
    <property type="component" value="Unassembled WGS sequence"/>
</dbReference>
<dbReference type="PANTHER" id="PTHR43547">
    <property type="entry name" value="TWO-COMPONENT HISTIDINE KINASE"/>
    <property type="match status" value="1"/>
</dbReference>
<dbReference type="InterPro" id="IPR011123">
    <property type="entry name" value="Y_Y_Y"/>
</dbReference>
<dbReference type="Gene3D" id="3.30.565.10">
    <property type="entry name" value="Histidine kinase-like ATPase, C-terminal domain"/>
    <property type="match status" value="1"/>
</dbReference>
<dbReference type="PRINTS" id="PR00344">
    <property type="entry name" value="BCTRLSENSOR"/>
</dbReference>
<dbReference type="InterPro" id="IPR013783">
    <property type="entry name" value="Ig-like_fold"/>
</dbReference>
<evidence type="ECO:0000256" key="4">
    <source>
        <dbReference type="ARBA" id="ARBA00023015"/>
    </source>
</evidence>
<dbReference type="PROSITE" id="PS50109">
    <property type="entry name" value="HIS_KIN"/>
    <property type="match status" value="1"/>
</dbReference>
<dbReference type="Pfam" id="PF02518">
    <property type="entry name" value="HATPase_c"/>
    <property type="match status" value="1"/>
</dbReference>
<dbReference type="Pfam" id="PF00512">
    <property type="entry name" value="HisKA"/>
    <property type="match status" value="1"/>
</dbReference>
<feature type="domain" description="HTH araC/xylS-type" evidence="9">
    <location>
        <begin position="1241"/>
        <end position="1340"/>
    </location>
</feature>
<dbReference type="Gene3D" id="1.10.10.60">
    <property type="entry name" value="Homeodomain-like"/>
    <property type="match status" value="1"/>
</dbReference>
<feature type="transmembrane region" description="Helical" evidence="8">
    <location>
        <begin position="782"/>
        <end position="800"/>
    </location>
</feature>
<organism evidence="12 13">
    <name type="scientific">Urechidicola vernalis</name>
    <dbReference type="NCBI Taxonomy" id="3075600"/>
    <lineage>
        <taxon>Bacteria</taxon>
        <taxon>Pseudomonadati</taxon>
        <taxon>Bacteroidota</taxon>
        <taxon>Flavobacteriia</taxon>
        <taxon>Flavobacteriales</taxon>
        <taxon>Flavobacteriaceae</taxon>
        <taxon>Urechidicola</taxon>
    </lineage>
</organism>
<feature type="domain" description="Histidine kinase" evidence="10">
    <location>
        <begin position="833"/>
        <end position="1048"/>
    </location>
</feature>
<sequence>MFCSIPLLPGLKAQDIDYFPNVEYITSNEGLSQSEVTSILQDKKGFLWIGTRGGLNRYDGKTIKSFQNKIGDPNSLINNSIENLFEDSKGNIWIGTKSNGVAKYNPQIDKFEEFGEFFDELKDKNVISIAEGKENEIWVGTRKNGLWVINEKDKSIHKLNQVNVVSSIYKTSQNKILVGTAFGLHIYDLNQNLIEQVSIGNISSITEDTISGNYYYSSWGTGLFSYNPRSKKSTKLKLFDIKNSEVNSNNLHYIYLDTKRNLWVGSWGTGLYKYNLNTNQYAHYSLFSNNGKGSKELYNDVLTIYQDGSENLWFGTNGGGVCKVIDTEQFGFKSFKNLPNEPVWSVIKDEGKTLWVGFKGNSNIYFGGGDDDFRKIKLPESFPGNSNRSVKSGAKVIYQDSKKSIWVGGNYSLFQINKNGNSYILNNKNIPIIRDDNTKENAKITTLDESSDGTFWIGTQQKGLRKSVQPGSPKDQKFEHHLGNNRISAFLEDSNGQIWIGTYNGLLQYNKTTNNFKKYAKVQSNKNTLSSDIINSICEDSNGQIWIGTPNGLNLLIKTEKDIYFKAYQVEDGLPNNYIHSVLEDTSKNLWVSTNKGISKYSLKEKIFSNFDLTDGLSSNNFMEGVGFRSNVGELYFGGIYGLNSFIADSIKPRELPNVTITGFQIAGEEIKAGESYNDRTLLNNAIEYTDEIVLNSNENIFSIDYSPLSFNTSNSNLEYMLQGLDDEWHNSNSQTSINFSNLKPGDYIFKIRPVSKLNSENNITQLGIKILPPFWKSNKAFALYIISFIGLLFLYRFYINKQNELKTRLELSRNNRKREEEIAKMKTQFFTNIAHEFRTPLTLISGPLEFLLNNNIDANQKKAHLSTIHYHTNRLLGLVNQLLDFRKSDSGKMRLKVHEGNFSYFIKEIFLSFNDLAESKDIDFTLQLPQENIALTYDFNKLEIVFSNLLSNAFKYAKSKVSVEVEINENSCHILVFDDGKGMSEEMLDRIFDRFYQISNSDSSDLIGSGIGLSLVKNIIELHKGSVKVESKIDMGSTFTLSIPRGDTHFTKDQFVQNFKKSEDSFFYKPERILKPEQALKENKELNSNLPKMLVVDDNPEILTFISSIFNTSYNVTVASNGKLGFDHAKNEVPDVIISDLMMPEMDGLEFTDQIRSENKTMHIPIIMLTARTTETFQEKSYTSGVDLYVTKPFNPNVLKAQVVALLNSRNKLKKYFGNKVNLLPTEPSEIGSMDQEFLNKVMRLVEDNLTNEKLGREFIANKMSVSPSTLYRKIKAITDLDITLFIRSIRLKRAAQMIRNKEDNISGIAYRVGFNDPKYFRKCFVKQFGVNPSQFNKK</sequence>
<keyword evidence="6" id="KW-0804">Transcription</keyword>
<dbReference type="Pfam" id="PF07495">
    <property type="entry name" value="Y_Y_Y"/>
    <property type="match status" value="1"/>
</dbReference>
<dbReference type="InterPro" id="IPR003661">
    <property type="entry name" value="HisK_dim/P_dom"/>
</dbReference>
<keyword evidence="4" id="KW-0805">Transcription regulation</keyword>
<name>A0ABU2Y3S5_9FLAO</name>
<keyword evidence="13" id="KW-1185">Reference proteome</keyword>
<accession>A0ABU2Y3S5</accession>
<feature type="modified residue" description="4-aspartylphosphate" evidence="7">
    <location>
        <position position="1141"/>
    </location>
</feature>
<evidence type="ECO:0000256" key="8">
    <source>
        <dbReference type="SAM" id="Phobius"/>
    </source>
</evidence>
<dbReference type="Pfam" id="PF07494">
    <property type="entry name" value="Reg_prop"/>
    <property type="match status" value="5"/>
</dbReference>
<proteinExistence type="predicted"/>
<dbReference type="SUPFAM" id="SSF47384">
    <property type="entry name" value="Homodimeric domain of signal transducing histidine kinase"/>
    <property type="match status" value="1"/>
</dbReference>